<dbReference type="PROSITE" id="PS50005">
    <property type="entry name" value="TPR"/>
    <property type="match status" value="1"/>
</dbReference>
<comment type="caution">
    <text evidence="3">The sequence shown here is derived from an EMBL/GenBank/DDBJ whole genome shotgun (WGS) entry which is preliminary data.</text>
</comment>
<name>A0AAW3ZR15_9GAMM</name>
<evidence type="ECO:0000256" key="2">
    <source>
        <dbReference type="SAM" id="SignalP"/>
    </source>
</evidence>
<keyword evidence="4" id="KW-1185">Reference proteome</keyword>
<dbReference type="Gene3D" id="1.25.40.10">
    <property type="entry name" value="Tetratricopeptide repeat domain"/>
    <property type="match status" value="3"/>
</dbReference>
<dbReference type="Proteomes" id="UP000613768">
    <property type="component" value="Unassembled WGS sequence"/>
</dbReference>
<dbReference type="Pfam" id="PF14559">
    <property type="entry name" value="TPR_19"/>
    <property type="match status" value="1"/>
</dbReference>
<dbReference type="SMART" id="SM00028">
    <property type="entry name" value="TPR"/>
    <property type="match status" value="6"/>
</dbReference>
<dbReference type="InterPro" id="IPR052943">
    <property type="entry name" value="TMTC_O-mannosyl-trnsfr"/>
</dbReference>
<sequence length="564" mass="61356">MNRRSRQSRRSLALVLLVGAVSAGCLAALTGCADESAASPLATVEAPPDLAGLDRSVQQQFSELWFRDGDLESPIAPAERRNWGELGLWFHAYRYHHSATKCYENAVLLDPDNPRWHYYLGLIALDSGAAATARGHFERALERAPKAAHVLTRLADLSVMEGDLAGAESLYRQVLSIDQHDAAARFGLGQVALQHNDVHQALAWLEALHAEQPQATEVIYALASAWRMLGESEKAAALLSAIPASNVHQVSLARKDPWSKALVSADQGSRQLTRKAVSAANQGRTGEAAALFGAAVVRDPEGPEERINYALALARLGRHKDALDQIERALQLAPTGSGIHIKARLEHGRLLAEAGRLKEAESVLQRLTIEHPAESAAFTELSRLLHSRGDLTGAVQAYTALRQLDAAGPDVMFWHSAALLALEQHDSARTQLEQDLAGWVGDQRRLRLLWVRSVALQAADEPSPLQAAWQVVDRGAVHSVFLAETAAMLHAGQSDFDSAMAWQRAAVDALAKAGLNAPLRIARRRLVLYQEQKRPTSAWDKAERPIDLELPAAVVADLPFPSSR</sequence>
<dbReference type="EMBL" id="JACYTR010000088">
    <property type="protein sequence ID" value="MBD8528158.1"/>
    <property type="molecule type" value="Genomic_DNA"/>
</dbReference>
<dbReference type="SUPFAM" id="SSF48452">
    <property type="entry name" value="TPR-like"/>
    <property type="match status" value="2"/>
</dbReference>
<dbReference type="PROSITE" id="PS51257">
    <property type="entry name" value="PROKAR_LIPOPROTEIN"/>
    <property type="match status" value="1"/>
</dbReference>
<dbReference type="InterPro" id="IPR011990">
    <property type="entry name" value="TPR-like_helical_dom_sf"/>
</dbReference>
<protein>
    <submittedName>
        <fullName evidence="3">Tetratricopeptide repeat protein</fullName>
    </submittedName>
</protein>
<dbReference type="RefSeq" id="WP_192031576.1">
    <property type="nucleotide sequence ID" value="NZ_JACYTR010000088.1"/>
</dbReference>
<feature type="signal peptide" evidence="2">
    <location>
        <begin position="1"/>
        <end position="27"/>
    </location>
</feature>
<dbReference type="PANTHER" id="PTHR44809">
    <property type="match status" value="1"/>
</dbReference>
<reference evidence="3 4" key="1">
    <citation type="submission" date="2020-09" db="EMBL/GenBank/DDBJ databases">
        <title>Pseudoxanthomonas sp. CAU 1598 isolated from sand of Yaerae Beach.</title>
        <authorList>
            <person name="Kim W."/>
        </authorList>
    </citation>
    <scope>NUCLEOTIDE SEQUENCE [LARGE SCALE GENOMIC DNA]</scope>
    <source>
        <strain evidence="3 4">CAU 1598</strain>
    </source>
</reference>
<feature type="chain" id="PRO_5043946723" evidence="2">
    <location>
        <begin position="28"/>
        <end position="564"/>
    </location>
</feature>
<dbReference type="AlphaFoldDB" id="A0AAW3ZR15"/>
<gene>
    <name evidence="3" type="ORF">IFO71_20610</name>
</gene>
<evidence type="ECO:0000313" key="4">
    <source>
        <dbReference type="Proteomes" id="UP000613768"/>
    </source>
</evidence>
<accession>A0AAW3ZR15</accession>
<dbReference type="InterPro" id="IPR019734">
    <property type="entry name" value="TPR_rpt"/>
</dbReference>
<dbReference type="PANTHER" id="PTHR44809:SF1">
    <property type="entry name" value="PROTEIN O-MANNOSYL-TRANSFERASE TMTC1"/>
    <property type="match status" value="1"/>
</dbReference>
<keyword evidence="1" id="KW-0802">TPR repeat</keyword>
<organism evidence="3 4">
    <name type="scientific">Pseudomarimonas arenosa</name>
    <dbReference type="NCBI Taxonomy" id="2774145"/>
    <lineage>
        <taxon>Bacteria</taxon>
        <taxon>Pseudomonadati</taxon>
        <taxon>Pseudomonadota</taxon>
        <taxon>Gammaproteobacteria</taxon>
        <taxon>Lysobacterales</taxon>
        <taxon>Lysobacteraceae</taxon>
        <taxon>Pseudomarimonas</taxon>
    </lineage>
</organism>
<evidence type="ECO:0000313" key="3">
    <source>
        <dbReference type="EMBL" id="MBD8528158.1"/>
    </source>
</evidence>
<keyword evidence="2" id="KW-0732">Signal</keyword>
<feature type="repeat" description="TPR" evidence="1">
    <location>
        <begin position="303"/>
        <end position="336"/>
    </location>
</feature>
<proteinExistence type="predicted"/>
<evidence type="ECO:0000256" key="1">
    <source>
        <dbReference type="PROSITE-ProRule" id="PRU00339"/>
    </source>
</evidence>
<dbReference type="Pfam" id="PF13432">
    <property type="entry name" value="TPR_16"/>
    <property type="match status" value="3"/>
</dbReference>